<evidence type="ECO:0000256" key="1">
    <source>
        <dbReference type="SAM" id="MobiDB-lite"/>
    </source>
</evidence>
<protein>
    <submittedName>
        <fullName evidence="2">Uncharacterized protein</fullName>
    </submittedName>
</protein>
<sequence length="83" mass="8760">MGGEGGGEYRQSQSHCCLRSREGGRRAGAESPQAWAVASLRSRSPWQRKRNKGIHGPGACGIAQIRVSRAGGSHAEEGAFLPS</sequence>
<evidence type="ECO:0000313" key="3">
    <source>
        <dbReference type="Proteomes" id="UP001283361"/>
    </source>
</evidence>
<evidence type="ECO:0000313" key="2">
    <source>
        <dbReference type="EMBL" id="KAK3773490.1"/>
    </source>
</evidence>
<proteinExistence type="predicted"/>
<reference evidence="2" key="1">
    <citation type="journal article" date="2023" name="G3 (Bethesda)">
        <title>A reference genome for the long-term kleptoplast-retaining sea slug Elysia crispata morphotype clarki.</title>
        <authorList>
            <person name="Eastman K.E."/>
            <person name="Pendleton A.L."/>
            <person name="Shaikh M.A."/>
            <person name="Suttiyut T."/>
            <person name="Ogas R."/>
            <person name="Tomko P."/>
            <person name="Gavelis G."/>
            <person name="Widhalm J.R."/>
            <person name="Wisecaver J.H."/>
        </authorList>
    </citation>
    <scope>NUCLEOTIDE SEQUENCE</scope>
    <source>
        <strain evidence="2">ECLA1</strain>
    </source>
</reference>
<accession>A0AAE1DKU4</accession>
<keyword evidence="3" id="KW-1185">Reference proteome</keyword>
<organism evidence="2 3">
    <name type="scientific">Elysia crispata</name>
    <name type="common">lettuce slug</name>
    <dbReference type="NCBI Taxonomy" id="231223"/>
    <lineage>
        <taxon>Eukaryota</taxon>
        <taxon>Metazoa</taxon>
        <taxon>Spiralia</taxon>
        <taxon>Lophotrochozoa</taxon>
        <taxon>Mollusca</taxon>
        <taxon>Gastropoda</taxon>
        <taxon>Heterobranchia</taxon>
        <taxon>Euthyneura</taxon>
        <taxon>Panpulmonata</taxon>
        <taxon>Sacoglossa</taxon>
        <taxon>Placobranchoidea</taxon>
        <taxon>Plakobranchidae</taxon>
        <taxon>Elysia</taxon>
    </lineage>
</organism>
<feature type="compositionally biased region" description="Basic and acidic residues" evidence="1">
    <location>
        <begin position="19"/>
        <end position="28"/>
    </location>
</feature>
<gene>
    <name evidence="2" type="ORF">RRG08_007977</name>
</gene>
<dbReference type="EMBL" id="JAWDGP010003536">
    <property type="protein sequence ID" value="KAK3773490.1"/>
    <property type="molecule type" value="Genomic_DNA"/>
</dbReference>
<feature type="region of interest" description="Disordered" evidence="1">
    <location>
        <begin position="1"/>
        <end position="34"/>
    </location>
</feature>
<name>A0AAE1DKU4_9GAST</name>
<comment type="caution">
    <text evidence="2">The sequence shown here is derived from an EMBL/GenBank/DDBJ whole genome shotgun (WGS) entry which is preliminary data.</text>
</comment>
<dbReference type="Proteomes" id="UP001283361">
    <property type="component" value="Unassembled WGS sequence"/>
</dbReference>
<dbReference type="AlphaFoldDB" id="A0AAE1DKU4"/>